<reference evidence="2 3" key="1">
    <citation type="submission" date="2019-08" db="EMBL/GenBank/DDBJ databases">
        <title>Draft genome sequences of two oriental melons (Cucumis melo L. var makuwa).</title>
        <authorList>
            <person name="Kwon S.-Y."/>
        </authorList>
    </citation>
    <scope>NUCLEOTIDE SEQUENCE [LARGE SCALE GENOMIC DNA]</scope>
    <source>
        <strain evidence="3">cv. Chang Bougi</strain>
        <tissue evidence="2">Leaf</tissue>
    </source>
</reference>
<sequence length="208" mass="23760">MDLRKIVVIVEDVEVARTALKWALNNLMRYGDLITLLHVFPSTRSKSSSKVRNRRLNGYQLALTFRDLCNTFPNTKVEIIVTEGDQEGRKTAAIVREIGASVLVVGLHSHSFLYKMAMEEEDLTRIFNCKVLAIKQATNTADQESQKTKNVEVIAATTNVSTNMEFSQIEITKLQAPETPMQKIPYRICPDPYAIIWRSRKSTRRWTL</sequence>
<dbReference type="EMBL" id="SSTD01017768">
    <property type="protein sequence ID" value="TYJ98976.1"/>
    <property type="molecule type" value="Genomic_DNA"/>
</dbReference>
<dbReference type="CDD" id="cd00293">
    <property type="entry name" value="USP-like"/>
    <property type="match status" value="1"/>
</dbReference>
<evidence type="ECO:0000313" key="2">
    <source>
        <dbReference type="EMBL" id="TYJ98976.1"/>
    </source>
</evidence>
<dbReference type="Proteomes" id="UP000321947">
    <property type="component" value="Unassembled WGS sequence"/>
</dbReference>
<organism evidence="2 3">
    <name type="scientific">Cucumis melo var. makuwa</name>
    <name type="common">Oriental melon</name>
    <dbReference type="NCBI Taxonomy" id="1194695"/>
    <lineage>
        <taxon>Eukaryota</taxon>
        <taxon>Viridiplantae</taxon>
        <taxon>Streptophyta</taxon>
        <taxon>Embryophyta</taxon>
        <taxon>Tracheophyta</taxon>
        <taxon>Spermatophyta</taxon>
        <taxon>Magnoliopsida</taxon>
        <taxon>eudicotyledons</taxon>
        <taxon>Gunneridae</taxon>
        <taxon>Pentapetalae</taxon>
        <taxon>rosids</taxon>
        <taxon>fabids</taxon>
        <taxon>Cucurbitales</taxon>
        <taxon>Cucurbitaceae</taxon>
        <taxon>Benincaseae</taxon>
        <taxon>Cucumis</taxon>
    </lineage>
</organism>
<evidence type="ECO:0000313" key="3">
    <source>
        <dbReference type="Proteomes" id="UP000321947"/>
    </source>
</evidence>
<dbReference type="PANTHER" id="PTHR47848">
    <property type="entry name" value="ADENINE NUCLEOTIDE ALPHA HYDROLASES-LIKE SUPERFAMILY PROTEIN"/>
    <property type="match status" value="1"/>
</dbReference>
<dbReference type="SMR" id="A0A5D3BIR9"/>
<feature type="domain" description="UspA" evidence="1">
    <location>
        <begin position="4"/>
        <end position="131"/>
    </location>
</feature>
<comment type="caution">
    <text evidence="2">The sequence shown here is derived from an EMBL/GenBank/DDBJ whole genome shotgun (WGS) entry which is preliminary data.</text>
</comment>
<evidence type="ECO:0000259" key="1">
    <source>
        <dbReference type="Pfam" id="PF00582"/>
    </source>
</evidence>
<dbReference type="InterPro" id="IPR006016">
    <property type="entry name" value="UspA"/>
</dbReference>
<dbReference type="InterPro" id="IPR014729">
    <property type="entry name" value="Rossmann-like_a/b/a_fold"/>
</dbReference>
<protein>
    <submittedName>
        <fullName evidence="2">UspA</fullName>
    </submittedName>
</protein>
<dbReference type="Pfam" id="PF00582">
    <property type="entry name" value="Usp"/>
    <property type="match status" value="1"/>
</dbReference>
<name>A0A5D3BIR9_CUCMM</name>
<dbReference type="AlphaFoldDB" id="A0A5D3BIR9"/>
<proteinExistence type="predicted"/>
<accession>A0A5D3BIR9</accession>
<dbReference type="PANTHER" id="PTHR47848:SF1">
    <property type="entry name" value="ADENINE NUCLEOTIDE ALPHA HYDROLASES-LIKE SUPERFAMILY PROTEIN"/>
    <property type="match status" value="1"/>
</dbReference>
<dbReference type="SUPFAM" id="SSF52402">
    <property type="entry name" value="Adenine nucleotide alpha hydrolases-like"/>
    <property type="match status" value="1"/>
</dbReference>
<dbReference type="Gene3D" id="3.40.50.620">
    <property type="entry name" value="HUPs"/>
    <property type="match status" value="1"/>
</dbReference>
<gene>
    <name evidence="2" type="ORF">E5676_scaffold248G001790</name>
</gene>